<protein>
    <submittedName>
        <fullName evidence="4">Acyltransferase</fullName>
    </submittedName>
</protein>
<proteinExistence type="predicted"/>
<keyword evidence="2" id="KW-0472">Membrane</keyword>
<dbReference type="OrthoDB" id="3404679at2"/>
<feature type="transmembrane region" description="Helical" evidence="2">
    <location>
        <begin position="244"/>
        <end position="266"/>
    </location>
</feature>
<dbReference type="Proteomes" id="UP000293764">
    <property type="component" value="Unassembled WGS sequence"/>
</dbReference>
<keyword evidence="4" id="KW-0808">Transferase</keyword>
<feature type="transmembrane region" description="Helical" evidence="2">
    <location>
        <begin position="53"/>
        <end position="69"/>
    </location>
</feature>
<dbReference type="PANTHER" id="PTHR23028">
    <property type="entry name" value="ACETYLTRANSFERASE"/>
    <property type="match status" value="1"/>
</dbReference>
<evidence type="ECO:0000313" key="4">
    <source>
        <dbReference type="EMBL" id="RYV50736.1"/>
    </source>
</evidence>
<dbReference type="AlphaFoldDB" id="A0A4Q5MYK1"/>
<keyword evidence="4" id="KW-0012">Acyltransferase</keyword>
<feature type="transmembrane region" description="Helical" evidence="2">
    <location>
        <begin position="179"/>
        <end position="200"/>
    </location>
</feature>
<feature type="transmembrane region" description="Helical" evidence="2">
    <location>
        <begin position="117"/>
        <end position="136"/>
    </location>
</feature>
<dbReference type="InterPro" id="IPR050879">
    <property type="entry name" value="Acyltransferase_3"/>
</dbReference>
<dbReference type="GO" id="GO:0009103">
    <property type="term" value="P:lipopolysaccharide biosynthetic process"/>
    <property type="evidence" value="ECO:0007669"/>
    <property type="project" value="TreeGrafter"/>
</dbReference>
<feature type="transmembrane region" description="Helical" evidence="2">
    <location>
        <begin position="75"/>
        <end position="96"/>
    </location>
</feature>
<name>A0A4Q5MYK1_9MICO</name>
<feature type="domain" description="Acyltransferase 3" evidence="3">
    <location>
        <begin position="49"/>
        <end position="402"/>
    </location>
</feature>
<feature type="transmembrane region" description="Helical" evidence="2">
    <location>
        <begin position="295"/>
        <end position="315"/>
    </location>
</feature>
<dbReference type="PANTHER" id="PTHR23028:SF53">
    <property type="entry name" value="ACYL_TRANSF_3 DOMAIN-CONTAINING PROTEIN"/>
    <property type="match status" value="1"/>
</dbReference>
<accession>A0A4Q5MYK1</accession>
<keyword evidence="5" id="KW-1185">Reference proteome</keyword>
<sequence length="479" mass="50145">MGAPAGRGRGARRHRGGGQGPGDILRGASLREVTLRDVTPETTRIPYLPGLDGIRALAVLAVVLYHLGAPAVPGGFLGVDVFFVLSGFLITSSLVVEHRRSGRLDLGRFLLRRARRLLPALWLMLLVVCTTAALAVRAELAELRVDVPAALVYLSNWSSLAGDQSYFEASGRPPLLQHLWSLAIEGQFYLLWPVAVAFLLRRAGPGGPRRIARVALGGAAASTALMAAMAVAGGFPIPNDPSPAYLGSASHAMGLLLGSALGAVWAPWTTTTSLARAGAAPAAAAARGQVRSAPWWLEGLGVVGLVGLVGAYWWTSSLSVALYRGGFGIVSVLAALLVAALAHPGARLGRLLGTQPWRYLGQRSYGIYLWHWPVLMLSRPGFELAFDGVAAAVLRLGVTLVLAEASYRWVELPVRRGAVGRWAAAVRAPRSAARGGRSGRMVVGPVALGALVVALGTVLVAPPVVAREPGAPVSVVVRP</sequence>
<dbReference type="Pfam" id="PF01757">
    <property type="entry name" value="Acyl_transf_3"/>
    <property type="match status" value="1"/>
</dbReference>
<comment type="caution">
    <text evidence="4">The sequence shown here is derived from an EMBL/GenBank/DDBJ whole genome shotgun (WGS) entry which is preliminary data.</text>
</comment>
<feature type="region of interest" description="Disordered" evidence="1">
    <location>
        <begin position="1"/>
        <end position="24"/>
    </location>
</feature>
<organism evidence="4 5">
    <name type="scientific">Pengzhenrongella frigida</name>
    <dbReference type="NCBI Taxonomy" id="1259133"/>
    <lineage>
        <taxon>Bacteria</taxon>
        <taxon>Bacillati</taxon>
        <taxon>Actinomycetota</taxon>
        <taxon>Actinomycetes</taxon>
        <taxon>Micrococcales</taxon>
        <taxon>Pengzhenrongella</taxon>
    </lineage>
</organism>
<evidence type="ECO:0000256" key="2">
    <source>
        <dbReference type="SAM" id="Phobius"/>
    </source>
</evidence>
<dbReference type="GO" id="GO:0016020">
    <property type="term" value="C:membrane"/>
    <property type="evidence" value="ECO:0007669"/>
    <property type="project" value="TreeGrafter"/>
</dbReference>
<feature type="non-terminal residue" evidence="4">
    <location>
        <position position="479"/>
    </location>
</feature>
<gene>
    <name evidence="4" type="ORF">EUA98_11830</name>
</gene>
<feature type="transmembrane region" description="Helical" evidence="2">
    <location>
        <begin position="321"/>
        <end position="342"/>
    </location>
</feature>
<feature type="transmembrane region" description="Helical" evidence="2">
    <location>
        <begin position="442"/>
        <end position="465"/>
    </location>
</feature>
<evidence type="ECO:0000259" key="3">
    <source>
        <dbReference type="Pfam" id="PF01757"/>
    </source>
</evidence>
<keyword evidence="2" id="KW-0812">Transmembrane</keyword>
<dbReference type="GO" id="GO:0016747">
    <property type="term" value="F:acyltransferase activity, transferring groups other than amino-acyl groups"/>
    <property type="evidence" value="ECO:0007669"/>
    <property type="project" value="InterPro"/>
</dbReference>
<keyword evidence="2" id="KW-1133">Transmembrane helix</keyword>
<evidence type="ECO:0000313" key="5">
    <source>
        <dbReference type="Proteomes" id="UP000293764"/>
    </source>
</evidence>
<evidence type="ECO:0000256" key="1">
    <source>
        <dbReference type="SAM" id="MobiDB-lite"/>
    </source>
</evidence>
<feature type="transmembrane region" description="Helical" evidence="2">
    <location>
        <begin position="212"/>
        <end position="232"/>
    </location>
</feature>
<dbReference type="EMBL" id="SDWW01000027">
    <property type="protein sequence ID" value="RYV50736.1"/>
    <property type="molecule type" value="Genomic_DNA"/>
</dbReference>
<dbReference type="InterPro" id="IPR002656">
    <property type="entry name" value="Acyl_transf_3_dom"/>
</dbReference>
<reference evidence="4 5" key="1">
    <citation type="submission" date="2019-01" db="EMBL/GenBank/DDBJ databases">
        <title>Novel species of Cellulomonas.</title>
        <authorList>
            <person name="Liu Q."/>
            <person name="Xin Y.-H."/>
        </authorList>
    </citation>
    <scope>NUCLEOTIDE SEQUENCE [LARGE SCALE GENOMIC DNA]</scope>
    <source>
        <strain evidence="4 5">HLT2-17</strain>
    </source>
</reference>